<sequence length="753" mass="84639">MNNAPEPAGPVETPIVLGSVDRIPGLILQRLQDTAIQDEEILLAAEADLDELGHIEPVWLLAGTKHVVAVPAVPDRPLRGPYAYAVTNDFDLHPSIGSTSVRVFVEKTPFELVRFTNEFRERFQRVVVQLKRIRNNEPIQPEALLKLNEDFCPKCGLILPRSGAPCRRCVKHGAVFQRMFAILWHYRWLMLALFLCMIAGIVLDMLPPYLTRILVDNVLGSQSHPEWLLWLVASLAGAALLRRGIDVIISQLTPRVGTAMTNDIRKRLFQKLQEMSVAYYDRVQVGSLMSRVINDVEVMHGFVTQVTQGFLVNLLLILFIGVMLFYLNARLAFFVLIPIPFVVIGTLFFWNRIYPNYYKYWESNSKLGAMLNGVLSGIRLVKVFGQEQRETSRFNRSVDYLREARIRVDTRVGAFSPVMAYFFGLGGLIIWFVGGRDVLSGVITLGTLMAFLGYIGMFYAPLGSLAMFSNWVTQFATASQRIFEILDMPSETLDAPDAIDCPDIRGDIEFKDIWFGYDPYNPILKGISLKIQAGEKIGIVGRSGSGKTTLINLLCRFYDVQRGRILIDGEDIRHFKQTQLLQHLSLVLQEPFLFRGSVRENIAYGRPEATFEEILNASKAANCHDFIMKLSEGYDTPLGERGAGLSGGEKQRISIARALLCNPRILILDEATSSVDTESEQEIQRALEVIGRGRTLISIAHRLSTLKTADRIYVIDRGQLVESGNHAELMGKQGTYYRLVQIQSTLASLDLKS</sequence>
<dbReference type="SUPFAM" id="SSF52540">
    <property type="entry name" value="P-loop containing nucleoside triphosphate hydrolases"/>
    <property type="match status" value="1"/>
</dbReference>
<dbReference type="InterPro" id="IPR003439">
    <property type="entry name" value="ABC_transporter-like_ATP-bd"/>
</dbReference>
<dbReference type="GO" id="GO:0015421">
    <property type="term" value="F:ABC-type oligopeptide transporter activity"/>
    <property type="evidence" value="ECO:0007669"/>
    <property type="project" value="TreeGrafter"/>
</dbReference>
<name>A0A1V5MJB4_UNCT6</name>
<dbReference type="FunFam" id="3.40.50.300:FF:000287">
    <property type="entry name" value="Multidrug ABC transporter ATP-binding protein"/>
    <property type="match status" value="1"/>
</dbReference>
<protein>
    <submittedName>
        <fullName evidence="11">Putative ABC transporter ATP-binding protein</fullName>
    </submittedName>
</protein>
<dbReference type="Pfam" id="PF00664">
    <property type="entry name" value="ABC_membrane"/>
    <property type="match status" value="1"/>
</dbReference>
<keyword evidence="5 11" id="KW-0067">ATP-binding</keyword>
<dbReference type="InterPro" id="IPR039421">
    <property type="entry name" value="Type_1_exporter"/>
</dbReference>
<keyword evidence="2" id="KW-0813">Transport</keyword>
<evidence type="ECO:0000256" key="7">
    <source>
        <dbReference type="ARBA" id="ARBA00023136"/>
    </source>
</evidence>
<comment type="caution">
    <text evidence="11">The sequence shown here is derived from an EMBL/GenBank/DDBJ whole genome shotgun (WGS) entry which is preliminary data.</text>
</comment>
<evidence type="ECO:0000313" key="11">
    <source>
        <dbReference type="EMBL" id="OPZ93323.1"/>
    </source>
</evidence>
<dbReference type="PANTHER" id="PTHR43394:SF1">
    <property type="entry name" value="ATP-BINDING CASSETTE SUB-FAMILY B MEMBER 10, MITOCHONDRIAL"/>
    <property type="match status" value="1"/>
</dbReference>
<feature type="domain" description="ABC transporter" evidence="9">
    <location>
        <begin position="508"/>
        <end position="742"/>
    </location>
</feature>
<evidence type="ECO:0000256" key="8">
    <source>
        <dbReference type="SAM" id="Phobius"/>
    </source>
</evidence>
<feature type="transmembrane region" description="Helical" evidence="8">
    <location>
        <begin position="439"/>
        <end position="460"/>
    </location>
</feature>
<keyword evidence="4" id="KW-0547">Nucleotide-binding</keyword>
<dbReference type="AlphaFoldDB" id="A0A1V5MJB4"/>
<keyword evidence="6 8" id="KW-1133">Transmembrane helix</keyword>
<dbReference type="SMART" id="SM00382">
    <property type="entry name" value="AAA"/>
    <property type="match status" value="1"/>
</dbReference>
<dbReference type="PROSITE" id="PS50893">
    <property type="entry name" value="ABC_TRANSPORTER_2"/>
    <property type="match status" value="1"/>
</dbReference>
<gene>
    <name evidence="11" type="ORF">BWY73_00381</name>
</gene>
<proteinExistence type="predicted"/>
<dbReference type="Gene3D" id="1.20.1560.10">
    <property type="entry name" value="ABC transporter type 1, transmembrane domain"/>
    <property type="match status" value="1"/>
</dbReference>
<dbReference type="PANTHER" id="PTHR43394">
    <property type="entry name" value="ATP-DEPENDENT PERMEASE MDL1, MITOCHONDRIAL"/>
    <property type="match status" value="1"/>
</dbReference>
<dbReference type="Proteomes" id="UP000485484">
    <property type="component" value="Unassembled WGS sequence"/>
</dbReference>
<dbReference type="SUPFAM" id="SSF90123">
    <property type="entry name" value="ABC transporter transmembrane region"/>
    <property type="match status" value="1"/>
</dbReference>
<dbReference type="Gene3D" id="3.40.50.300">
    <property type="entry name" value="P-loop containing nucleotide triphosphate hydrolases"/>
    <property type="match status" value="1"/>
</dbReference>
<dbReference type="GO" id="GO:0005524">
    <property type="term" value="F:ATP binding"/>
    <property type="evidence" value="ECO:0007669"/>
    <property type="project" value="UniProtKB-KW"/>
</dbReference>
<organism evidence="11">
    <name type="scientific">candidate division TA06 bacterium ADurb.Bin417</name>
    <dbReference type="NCBI Taxonomy" id="1852828"/>
    <lineage>
        <taxon>Bacteria</taxon>
        <taxon>Bacteria division TA06</taxon>
    </lineage>
</organism>
<keyword evidence="3 8" id="KW-0812">Transmembrane</keyword>
<evidence type="ECO:0000256" key="5">
    <source>
        <dbReference type="ARBA" id="ARBA00022840"/>
    </source>
</evidence>
<dbReference type="InterPro" id="IPR003593">
    <property type="entry name" value="AAA+_ATPase"/>
</dbReference>
<evidence type="ECO:0000256" key="3">
    <source>
        <dbReference type="ARBA" id="ARBA00022692"/>
    </source>
</evidence>
<evidence type="ECO:0000256" key="4">
    <source>
        <dbReference type="ARBA" id="ARBA00022741"/>
    </source>
</evidence>
<dbReference type="PROSITE" id="PS50929">
    <property type="entry name" value="ABC_TM1F"/>
    <property type="match status" value="1"/>
</dbReference>
<feature type="transmembrane region" description="Helical" evidence="8">
    <location>
        <begin position="309"/>
        <end position="327"/>
    </location>
</feature>
<dbReference type="GO" id="GO:0016887">
    <property type="term" value="F:ATP hydrolysis activity"/>
    <property type="evidence" value="ECO:0007669"/>
    <property type="project" value="InterPro"/>
</dbReference>
<dbReference type="Pfam" id="PF00005">
    <property type="entry name" value="ABC_tran"/>
    <property type="match status" value="1"/>
</dbReference>
<dbReference type="InterPro" id="IPR017871">
    <property type="entry name" value="ABC_transporter-like_CS"/>
</dbReference>
<dbReference type="InterPro" id="IPR011527">
    <property type="entry name" value="ABC1_TM_dom"/>
</dbReference>
<dbReference type="PROSITE" id="PS00211">
    <property type="entry name" value="ABC_TRANSPORTER_1"/>
    <property type="match status" value="1"/>
</dbReference>
<accession>A0A1V5MJB4</accession>
<evidence type="ECO:0000256" key="2">
    <source>
        <dbReference type="ARBA" id="ARBA00022448"/>
    </source>
</evidence>
<feature type="transmembrane region" description="Helical" evidence="8">
    <location>
        <begin position="333"/>
        <end position="350"/>
    </location>
</feature>
<feature type="domain" description="ABC transmembrane type-1" evidence="10">
    <location>
        <begin position="191"/>
        <end position="470"/>
    </location>
</feature>
<dbReference type="GO" id="GO:0005886">
    <property type="term" value="C:plasma membrane"/>
    <property type="evidence" value="ECO:0007669"/>
    <property type="project" value="UniProtKB-SubCell"/>
</dbReference>
<dbReference type="CDD" id="cd18563">
    <property type="entry name" value="ABC_6TM_exporter_like"/>
    <property type="match status" value="1"/>
</dbReference>
<feature type="transmembrane region" description="Helical" evidence="8">
    <location>
        <begin position="412"/>
        <end position="433"/>
    </location>
</feature>
<comment type="subcellular location">
    <subcellularLocation>
        <location evidence="1">Cell membrane</location>
        <topology evidence="1">Multi-pass membrane protein</topology>
    </subcellularLocation>
</comment>
<evidence type="ECO:0000259" key="10">
    <source>
        <dbReference type="PROSITE" id="PS50929"/>
    </source>
</evidence>
<dbReference type="EMBL" id="MWAK01000030">
    <property type="protein sequence ID" value="OPZ93323.1"/>
    <property type="molecule type" value="Genomic_DNA"/>
</dbReference>
<evidence type="ECO:0000256" key="6">
    <source>
        <dbReference type="ARBA" id="ARBA00022989"/>
    </source>
</evidence>
<dbReference type="InterPro" id="IPR036640">
    <property type="entry name" value="ABC1_TM_sf"/>
</dbReference>
<keyword evidence="7 8" id="KW-0472">Membrane</keyword>
<feature type="transmembrane region" description="Helical" evidence="8">
    <location>
        <begin position="188"/>
        <end position="207"/>
    </location>
</feature>
<evidence type="ECO:0000256" key="1">
    <source>
        <dbReference type="ARBA" id="ARBA00004651"/>
    </source>
</evidence>
<evidence type="ECO:0000259" key="9">
    <source>
        <dbReference type="PROSITE" id="PS50893"/>
    </source>
</evidence>
<dbReference type="InterPro" id="IPR027417">
    <property type="entry name" value="P-loop_NTPase"/>
</dbReference>
<reference evidence="11" key="1">
    <citation type="submission" date="2017-02" db="EMBL/GenBank/DDBJ databases">
        <title>Delving into the versatile metabolic prowess of the omnipresent phylum Bacteroidetes.</title>
        <authorList>
            <person name="Nobu M.K."/>
            <person name="Mei R."/>
            <person name="Narihiro T."/>
            <person name="Kuroda K."/>
            <person name="Liu W.-T."/>
        </authorList>
    </citation>
    <scope>NUCLEOTIDE SEQUENCE</scope>
    <source>
        <strain evidence="11">ADurb.Bin417</strain>
    </source>
</reference>